<evidence type="ECO:0000313" key="1">
    <source>
        <dbReference type="EMBL" id="PIR43711.1"/>
    </source>
</evidence>
<dbReference type="EMBL" id="PCXU01000013">
    <property type="protein sequence ID" value="PIR43711.1"/>
    <property type="molecule type" value="Genomic_DNA"/>
</dbReference>
<evidence type="ECO:0000313" key="2">
    <source>
        <dbReference type="Proteomes" id="UP000230214"/>
    </source>
</evidence>
<gene>
    <name evidence="1" type="ORF">COV24_01495</name>
</gene>
<accession>A0A2H0RB06</accession>
<organism evidence="1 2">
    <name type="scientific">candidate division WWE3 bacterium CG10_big_fil_rev_8_21_14_0_10_32_10</name>
    <dbReference type="NCBI Taxonomy" id="1975090"/>
    <lineage>
        <taxon>Bacteria</taxon>
        <taxon>Katanobacteria</taxon>
    </lineage>
</organism>
<proteinExistence type="predicted"/>
<comment type="caution">
    <text evidence="1">The sequence shown here is derived from an EMBL/GenBank/DDBJ whole genome shotgun (WGS) entry which is preliminary data.</text>
</comment>
<name>A0A2H0RB06_UNCKA</name>
<sequence length="107" mass="12898">MYKKYFYELKIELKDFHLELNELKLEKSEYDYILTKAKDAVHHKLLDFFLKELAKDAVKKDFLHLIKSKKDPESIFGFLENKIENFETKLISKEKEIEKELVSLLLD</sequence>
<dbReference type="AlphaFoldDB" id="A0A2H0RB06"/>
<reference evidence="1 2" key="1">
    <citation type="submission" date="2017-09" db="EMBL/GenBank/DDBJ databases">
        <title>Depth-based differentiation of microbial function through sediment-hosted aquifers and enrichment of novel symbionts in the deep terrestrial subsurface.</title>
        <authorList>
            <person name="Probst A.J."/>
            <person name="Ladd B."/>
            <person name="Jarett J.K."/>
            <person name="Geller-Mcgrath D.E."/>
            <person name="Sieber C.M."/>
            <person name="Emerson J.B."/>
            <person name="Anantharaman K."/>
            <person name="Thomas B.C."/>
            <person name="Malmstrom R."/>
            <person name="Stieglmeier M."/>
            <person name="Klingl A."/>
            <person name="Woyke T."/>
            <person name="Ryan C.M."/>
            <person name="Banfield J.F."/>
        </authorList>
    </citation>
    <scope>NUCLEOTIDE SEQUENCE [LARGE SCALE GENOMIC DNA]</scope>
    <source>
        <strain evidence="1">CG10_big_fil_rev_8_21_14_0_10_32_10</strain>
    </source>
</reference>
<dbReference type="Proteomes" id="UP000230214">
    <property type="component" value="Unassembled WGS sequence"/>
</dbReference>
<protein>
    <submittedName>
        <fullName evidence="1">Uncharacterized protein</fullName>
    </submittedName>
</protein>